<dbReference type="EMBL" id="LT906468">
    <property type="protein sequence ID" value="SNV64410.1"/>
    <property type="molecule type" value="Genomic_DNA"/>
</dbReference>
<accession>A0AAJ4XER5</accession>
<sequence length="76" mass="8516">MNVFILMASFLLTASKAKSLDFRSTLENISSRTMGFFQNSGELAHGTRQEIPEEGNTDQKEDIVNPSFGWEITNCL</sequence>
<proteinExistence type="predicted"/>
<protein>
    <submittedName>
        <fullName evidence="1">Uncharacterized protein</fullName>
    </submittedName>
</protein>
<gene>
    <name evidence="1" type="ORF">SAMEA4412673_03955</name>
</gene>
<dbReference type="AlphaFoldDB" id="A0AAJ4XER5"/>
<name>A0AAJ4XER5_9SPHI</name>
<evidence type="ECO:0000313" key="2">
    <source>
        <dbReference type="Proteomes" id="UP000215355"/>
    </source>
</evidence>
<organism evidence="1 2">
    <name type="scientific">Sphingobacterium mizutaii</name>
    <dbReference type="NCBI Taxonomy" id="1010"/>
    <lineage>
        <taxon>Bacteria</taxon>
        <taxon>Pseudomonadati</taxon>
        <taxon>Bacteroidota</taxon>
        <taxon>Sphingobacteriia</taxon>
        <taxon>Sphingobacteriales</taxon>
        <taxon>Sphingobacteriaceae</taxon>
        <taxon>Sphingobacterium</taxon>
    </lineage>
</organism>
<dbReference type="Proteomes" id="UP000215355">
    <property type="component" value="Chromosome 1"/>
</dbReference>
<evidence type="ECO:0000313" key="1">
    <source>
        <dbReference type="EMBL" id="SNV64410.1"/>
    </source>
</evidence>
<dbReference type="KEGG" id="smiz:4412673_03955"/>
<reference evidence="1 2" key="1">
    <citation type="submission" date="2017-06" db="EMBL/GenBank/DDBJ databases">
        <authorList>
            <consortium name="Pathogen Informatics"/>
        </authorList>
    </citation>
    <scope>NUCLEOTIDE SEQUENCE [LARGE SCALE GENOMIC DNA]</scope>
    <source>
        <strain evidence="1 2">NCTC12149</strain>
    </source>
</reference>